<feature type="region of interest" description="Disordered" evidence="2">
    <location>
        <begin position="1521"/>
        <end position="1541"/>
    </location>
</feature>
<organism evidence="4 5">
    <name type="scientific">Pomacea canaliculata</name>
    <name type="common">Golden apple snail</name>
    <dbReference type="NCBI Taxonomy" id="400727"/>
    <lineage>
        <taxon>Eukaryota</taxon>
        <taxon>Metazoa</taxon>
        <taxon>Spiralia</taxon>
        <taxon>Lophotrochozoa</taxon>
        <taxon>Mollusca</taxon>
        <taxon>Gastropoda</taxon>
        <taxon>Caenogastropoda</taxon>
        <taxon>Architaenioglossa</taxon>
        <taxon>Ampullarioidea</taxon>
        <taxon>Ampullariidae</taxon>
        <taxon>Pomacea</taxon>
    </lineage>
</organism>
<feature type="compositionally biased region" description="Polar residues" evidence="2">
    <location>
        <begin position="1288"/>
        <end position="1300"/>
    </location>
</feature>
<dbReference type="InterPro" id="IPR024138">
    <property type="entry name" value="Pericentriolar_Pcm1"/>
</dbReference>
<evidence type="ECO:0000256" key="1">
    <source>
        <dbReference type="SAM" id="Coils"/>
    </source>
</evidence>
<name>A0A2T7PLN9_POMCA</name>
<feature type="compositionally biased region" description="Basic and acidic residues" evidence="2">
    <location>
        <begin position="1301"/>
        <end position="1316"/>
    </location>
</feature>
<feature type="compositionally biased region" description="Basic and acidic residues" evidence="2">
    <location>
        <begin position="447"/>
        <end position="460"/>
    </location>
</feature>
<feature type="region of interest" description="Disordered" evidence="2">
    <location>
        <begin position="843"/>
        <end position="873"/>
    </location>
</feature>
<feature type="compositionally biased region" description="Low complexity" evidence="2">
    <location>
        <begin position="273"/>
        <end position="288"/>
    </location>
</feature>
<feature type="region of interest" description="Disordered" evidence="2">
    <location>
        <begin position="659"/>
        <end position="720"/>
    </location>
</feature>
<feature type="coiled-coil region" evidence="1">
    <location>
        <begin position="605"/>
        <end position="635"/>
    </location>
</feature>
<dbReference type="GO" id="GO:1905515">
    <property type="term" value="P:non-motile cilium assembly"/>
    <property type="evidence" value="ECO:0007669"/>
    <property type="project" value="TreeGrafter"/>
</dbReference>
<dbReference type="GO" id="GO:0034451">
    <property type="term" value="C:centriolar satellite"/>
    <property type="evidence" value="ECO:0007669"/>
    <property type="project" value="TreeGrafter"/>
</dbReference>
<dbReference type="PANTHER" id="PTHR14164:SF12">
    <property type="entry name" value="PERICENTRIOLAR MATERIAL 1 PROTEIN"/>
    <property type="match status" value="1"/>
</dbReference>
<feature type="compositionally biased region" description="Polar residues" evidence="2">
    <location>
        <begin position="146"/>
        <end position="181"/>
    </location>
</feature>
<dbReference type="Proteomes" id="UP000245119">
    <property type="component" value="Linkage Group LG3"/>
</dbReference>
<dbReference type="OrthoDB" id="2125770at2759"/>
<proteinExistence type="predicted"/>
<sequence>MATGGKFPRLKQSKSETKQRSNWQRSVSSEKDDALSLTSFPNDIRINNWDLSDLRPSASTDSRRRKKSKGNPEREREQSLSVDSPPHGEQKQRTPSSLSRTRNTPTSQRDALEKLKQKLTYSDDQYSTDGEPNNERAISQGRRRVANNTQPKGATASSSSGREARSNRNNNTETGTDSNQIVGRLMQIRDYIKQASAMMESLQKSGDAGNAEDLAKVGRLIANLREQEQGYLGLLHTSLVVRSEGAEGGDGDLTTREGAVRGESDSEVELEVDSNASETSESSSSSSSRPRIEDKLGISDEDKDSDDNSKEEDTALDNTLIAGGSGGASAAQLLAARNVAETLNHLTQELRMLQKKQDELLAKKQEAEIQLQQAQARDNQARAALAAMEAGRLALEEEGAFLDQVEGQLKSNIVGYPESEDDEASNAREMDALTELQRQLSYLRNEFSAERSENRSRRNTEGVAGGGGSSAAGGSAGSLSVIGQQQQLEDKLQDLQQKKATMDHLLQQLQTLRSHRMQVLNNEASTTHQMSAQQPLRLALPSQRQEQVASTATASSPYRLHDGYGLDISSLLSIPMMAAEGSTGPGAANIDLDSIGVDQGSLLSVKEAQEKLQKLQEVRQRLNQLRDLVQYYQKMKTQPGSEEVEKDEGQDAAIGLTDAGEQAERQSSQGGDGSSFGHPSHSAFLQISGARPISGEQSDEDNASSSDSEDQDGDLRAWDCDPEVQEKIRKLMKAKDKLRNLQGLIADIEGMPGGEKDVDEMCKAPRQRTAPSTAPDHQDAGSASVANLSVSEGEMASDIVPPHDRTGTGEGHLQQQMQELARLQEERHRLLALQDQLKSLHEQFHEGERNSESEVRAEEGVRKGPGDQAASSASVVTFASNDELYSKMRDQRIQREELRSKKKELEAIMKKDQNRRQYFRNQDNQSDTVSYSTGTDAFGASASADATMATWGGSTVDNLENITEDEDGQEGAAPANEDDGYPSDGIVQVEEEEEENDDTDNGTYTIDADARQRRQARLLSAPQGLGARPKTSRGHRGFPQPIRPVSRKNIKKSENQSWKHASVEEERAPTRKAKQTFSKNVENSSSVENESTRSPLQQFQKQLERMSAMCQNLMQEQPAVLSNRLQQQNLLQSQLATLSPVAEGNLPAPNDLQSQLMRELQQQQLMMAISQCNQQLMMQQYDMQALQRQLQQLTGQMAGLQQHIPSTLLPAAPDQLVPQPFTTHSQVIATPFSAQLSPLSSTLAAHVPNNVATSVNVQSSRQTTFTVNPSFPGSFHYANSQLPVSQGVQTTSVDGFPSSTDTDKIPSKSSKERRASIEASNGEGYRLSQPFQMWEGAEGGSQPAFQQERNVPRMNLQAFLKSRRKKSSKKSSERIPQNQPEWQVAGTRQLEQDGNYRPGLSAGISGLGFSDKASVSSVASSQMDGAEGGQENQPGHTSTFGELNLFEELRETIYTEVATLISKNESRPQYLINLFRELQNLTTDLMRQRAIFSVQEIVQSSLTRQDLGSPEGWQPWKTVQEPAVSEMTPSESVATSDEEVKPSMRRHSALLEQQQKQKSQEARANCGSLKNSKFDYTEAAVSTSSVSTPTNEVGESPFSRDSLGDTVIHLDKALAKMRLEMQQADRVRGERSRGVVENRPELLSELAGDQGSESSVSDMPYPRIDAQELDQQIKGIMGQVIPVVKEHINDICSPHFLAYVQRLVLSLTRQPGHSQEFSRFFYGQLSSILQDSLAKYEGRRVRECGEDLLLDMSEVLFNELAFLRIMKDLDDPRAVEKIKGKSWFTPSTIKNPQAAMLGEEYTSAGNESDNESSEEDRDHGDAITTQNLNVNGLDEEEDLGKDRDDELAQKLVTQGVDEKDEDTSDVFSSSAFHIQLAMSETKPFTRIGSDEDTDGSDESLSLEDPSDTAVSRNSMMENRREQVSAATPTSSTIANTTSVISPAAAAASSPHQHSLPAATVEKDGDVSEADGTQEMASTADGSRGCDGSSSSTDVGKKHIEDGVVMQVNGDLGSTQEEEVPVDIGDLPPSLNLSNPELVEQKREEENRTTGIEAIMNSMDVGQELAGDGSALKEPESSGAPQEP</sequence>
<feature type="coiled-coil region" evidence="1">
    <location>
        <begin position="485"/>
        <end position="515"/>
    </location>
</feature>
<evidence type="ECO:0000313" key="4">
    <source>
        <dbReference type="EMBL" id="PVD34338.1"/>
    </source>
</evidence>
<feature type="compositionally biased region" description="Basic and acidic residues" evidence="2">
    <location>
        <begin position="843"/>
        <end position="865"/>
    </location>
</feature>
<feature type="compositionally biased region" description="Low complexity" evidence="2">
    <location>
        <begin position="1980"/>
        <end position="1993"/>
    </location>
</feature>
<keyword evidence="5" id="KW-1185">Reference proteome</keyword>
<feature type="region of interest" description="Disordered" evidence="2">
    <location>
        <begin position="1288"/>
        <end position="1327"/>
    </location>
</feature>
<feature type="compositionally biased region" description="Acidic residues" evidence="2">
    <location>
        <begin position="990"/>
        <end position="1000"/>
    </location>
</feature>
<gene>
    <name evidence="4" type="ORF">C0Q70_05609</name>
</gene>
<evidence type="ECO:0000259" key="3">
    <source>
        <dbReference type="Pfam" id="PF15717"/>
    </source>
</evidence>
<feature type="region of interest" description="Disordered" evidence="2">
    <location>
        <begin position="1801"/>
        <end position="1843"/>
    </location>
</feature>
<feature type="coiled-coil region" evidence="1">
    <location>
        <begin position="724"/>
        <end position="751"/>
    </location>
</feature>
<feature type="compositionally biased region" description="Low complexity" evidence="2">
    <location>
        <begin position="2026"/>
        <end position="2035"/>
    </location>
</feature>
<feature type="compositionally biased region" description="Low complexity" evidence="2">
    <location>
        <begin position="1080"/>
        <end position="1089"/>
    </location>
</feature>
<keyword evidence="1" id="KW-0175">Coiled coil</keyword>
<dbReference type="InterPro" id="IPR031446">
    <property type="entry name" value="PCM1_C"/>
</dbReference>
<feature type="compositionally biased region" description="Polar residues" evidence="2">
    <location>
        <begin position="1924"/>
        <end position="1940"/>
    </location>
</feature>
<dbReference type="GO" id="GO:0071539">
    <property type="term" value="P:protein localization to centrosome"/>
    <property type="evidence" value="ECO:0007669"/>
    <property type="project" value="InterPro"/>
</dbReference>
<feature type="region of interest" description="Disordered" evidence="2">
    <location>
        <begin position="1019"/>
        <end position="1099"/>
    </location>
</feature>
<feature type="region of interest" description="Disordered" evidence="2">
    <location>
        <begin position="1883"/>
        <end position="2083"/>
    </location>
</feature>
<feature type="compositionally biased region" description="Polar residues" evidence="2">
    <location>
        <begin position="919"/>
        <end position="930"/>
    </location>
</feature>
<dbReference type="GO" id="GO:0034454">
    <property type="term" value="P:microtubule anchoring at centrosome"/>
    <property type="evidence" value="ECO:0007669"/>
    <property type="project" value="InterPro"/>
</dbReference>
<feature type="region of interest" description="Disordered" evidence="2">
    <location>
        <begin position="1360"/>
        <end position="1384"/>
    </location>
</feature>
<comment type="caution">
    <text evidence="4">The sequence shown here is derived from an EMBL/GenBank/DDBJ whole genome shotgun (WGS) entry which is preliminary data.</text>
</comment>
<feature type="compositionally biased region" description="Basic and acidic residues" evidence="2">
    <location>
        <begin position="2038"/>
        <end position="2047"/>
    </location>
</feature>
<dbReference type="STRING" id="400727.A0A2T7PLN9"/>
<feature type="region of interest" description="Disordered" evidence="2">
    <location>
        <begin position="909"/>
        <end position="930"/>
    </location>
</feature>
<feature type="region of interest" description="Disordered" evidence="2">
    <location>
        <begin position="764"/>
        <end position="784"/>
    </location>
</feature>
<feature type="compositionally biased region" description="Basic and acidic residues" evidence="2">
    <location>
        <begin position="253"/>
        <end position="264"/>
    </location>
</feature>
<accession>A0A2T7PLN9</accession>
<feature type="compositionally biased region" description="Low complexity" evidence="2">
    <location>
        <begin position="1941"/>
        <end position="1958"/>
    </location>
</feature>
<feature type="compositionally biased region" description="Basic and acidic residues" evidence="2">
    <location>
        <begin position="290"/>
        <end position="312"/>
    </location>
</feature>
<feature type="compositionally biased region" description="Polar residues" evidence="2">
    <location>
        <begin position="93"/>
        <end position="109"/>
    </location>
</feature>
<feature type="coiled-coil region" evidence="1">
    <location>
        <begin position="1176"/>
        <end position="1203"/>
    </location>
</feature>
<feature type="domain" description="Pericentriolar material 1 protein C-terminal" evidence="3">
    <location>
        <begin position="1442"/>
        <end position="1976"/>
    </location>
</feature>
<reference evidence="4 5" key="1">
    <citation type="submission" date="2018-04" db="EMBL/GenBank/DDBJ databases">
        <title>The genome of golden apple snail Pomacea canaliculata provides insight into stress tolerance and invasive adaptation.</title>
        <authorList>
            <person name="Liu C."/>
            <person name="Liu B."/>
            <person name="Ren Y."/>
            <person name="Zhang Y."/>
            <person name="Wang H."/>
            <person name="Li S."/>
            <person name="Jiang F."/>
            <person name="Yin L."/>
            <person name="Zhang G."/>
            <person name="Qian W."/>
            <person name="Fan W."/>
        </authorList>
    </citation>
    <scope>NUCLEOTIDE SEQUENCE [LARGE SCALE GENOMIC DNA]</scope>
    <source>
        <strain evidence="4">SZHN2017</strain>
        <tissue evidence="4">Muscle</tissue>
    </source>
</reference>
<dbReference type="Pfam" id="PF15717">
    <property type="entry name" value="PCM1_C"/>
    <property type="match status" value="1"/>
</dbReference>
<feature type="compositionally biased region" description="Acidic residues" evidence="2">
    <location>
        <begin position="1890"/>
        <end position="1906"/>
    </location>
</feature>
<dbReference type="GO" id="GO:0036064">
    <property type="term" value="C:ciliary basal body"/>
    <property type="evidence" value="ECO:0007669"/>
    <property type="project" value="TreeGrafter"/>
</dbReference>
<dbReference type="EMBL" id="PZQS01000003">
    <property type="protein sequence ID" value="PVD34338.1"/>
    <property type="molecule type" value="Genomic_DNA"/>
</dbReference>
<feature type="region of interest" description="Disordered" evidence="2">
    <location>
        <begin position="1415"/>
        <end position="1439"/>
    </location>
</feature>
<feature type="region of interest" description="Disordered" evidence="2">
    <location>
        <begin position="1"/>
        <end position="181"/>
    </location>
</feature>
<feature type="region of interest" description="Disordered" evidence="2">
    <location>
        <begin position="447"/>
        <end position="478"/>
    </location>
</feature>
<feature type="compositionally biased region" description="Acidic residues" evidence="2">
    <location>
        <begin position="697"/>
        <end position="712"/>
    </location>
</feature>
<feature type="region of interest" description="Disordered" evidence="2">
    <location>
        <begin position="244"/>
        <end position="312"/>
    </location>
</feature>
<evidence type="ECO:0000256" key="2">
    <source>
        <dbReference type="SAM" id="MobiDB-lite"/>
    </source>
</evidence>
<feature type="compositionally biased region" description="Polar residues" evidence="2">
    <location>
        <begin position="1430"/>
        <end position="1439"/>
    </location>
</feature>
<feature type="coiled-coil region" evidence="1">
    <location>
        <begin position="336"/>
        <end position="384"/>
    </location>
</feature>
<dbReference type="PANTHER" id="PTHR14164">
    <property type="entry name" value="PERICENTRIOLAR MATERIAL 1-RELATED"/>
    <property type="match status" value="1"/>
</dbReference>
<evidence type="ECO:0000313" key="5">
    <source>
        <dbReference type="Proteomes" id="UP000245119"/>
    </source>
</evidence>
<protein>
    <recommendedName>
        <fullName evidence="3">Pericentriolar material 1 protein C-terminal domain-containing protein</fullName>
    </recommendedName>
</protein>
<feature type="compositionally biased region" description="Gly residues" evidence="2">
    <location>
        <begin position="463"/>
        <end position="476"/>
    </location>
</feature>
<feature type="compositionally biased region" description="Polar residues" evidence="2">
    <location>
        <begin position="119"/>
        <end position="131"/>
    </location>
</feature>
<feature type="region of interest" description="Disordered" evidence="2">
    <location>
        <begin position="990"/>
        <end position="1009"/>
    </location>
</feature>